<dbReference type="GeneID" id="37032949"/>
<evidence type="ECO:0000313" key="2">
    <source>
        <dbReference type="EMBL" id="PWN44998.1"/>
    </source>
</evidence>
<dbReference type="InParanoid" id="A0A316W791"/>
<feature type="region of interest" description="Disordered" evidence="1">
    <location>
        <begin position="197"/>
        <end position="226"/>
    </location>
</feature>
<organism evidence="2 3">
    <name type="scientific">Ceraceosorus guamensis</name>
    <dbReference type="NCBI Taxonomy" id="1522189"/>
    <lineage>
        <taxon>Eukaryota</taxon>
        <taxon>Fungi</taxon>
        <taxon>Dikarya</taxon>
        <taxon>Basidiomycota</taxon>
        <taxon>Ustilaginomycotina</taxon>
        <taxon>Exobasidiomycetes</taxon>
        <taxon>Ceraceosorales</taxon>
        <taxon>Ceraceosoraceae</taxon>
        <taxon>Ceraceosorus</taxon>
    </lineage>
</organism>
<name>A0A316W791_9BASI</name>
<evidence type="ECO:0000256" key="1">
    <source>
        <dbReference type="SAM" id="MobiDB-lite"/>
    </source>
</evidence>
<dbReference type="EMBL" id="KZ819357">
    <property type="protein sequence ID" value="PWN44998.1"/>
    <property type="molecule type" value="Genomic_DNA"/>
</dbReference>
<keyword evidence="3" id="KW-1185">Reference proteome</keyword>
<protein>
    <submittedName>
        <fullName evidence="2">Uncharacterized protein</fullName>
    </submittedName>
</protein>
<evidence type="ECO:0000313" key="3">
    <source>
        <dbReference type="Proteomes" id="UP000245783"/>
    </source>
</evidence>
<proteinExistence type="predicted"/>
<dbReference type="Proteomes" id="UP000245783">
    <property type="component" value="Unassembled WGS sequence"/>
</dbReference>
<reference evidence="2 3" key="1">
    <citation type="journal article" date="2018" name="Mol. Biol. Evol.">
        <title>Broad Genomic Sampling Reveals a Smut Pathogenic Ancestry of the Fungal Clade Ustilaginomycotina.</title>
        <authorList>
            <person name="Kijpornyongpan T."/>
            <person name="Mondo S.J."/>
            <person name="Barry K."/>
            <person name="Sandor L."/>
            <person name="Lee J."/>
            <person name="Lipzen A."/>
            <person name="Pangilinan J."/>
            <person name="LaButti K."/>
            <person name="Hainaut M."/>
            <person name="Henrissat B."/>
            <person name="Grigoriev I.V."/>
            <person name="Spatafora J.W."/>
            <person name="Aime M.C."/>
        </authorList>
    </citation>
    <scope>NUCLEOTIDE SEQUENCE [LARGE SCALE GENOMIC DNA]</scope>
    <source>
        <strain evidence="2 3">MCA 4658</strain>
    </source>
</reference>
<accession>A0A316W791</accession>
<gene>
    <name evidence="2" type="ORF">IE81DRAFT_225219</name>
</gene>
<sequence length="226" mass="25572">MPPPASSIVKHEEVVLALANIVLPDARQWLSVQSFRDGRSGDAVAFVLDKSAQNAAAPLNRAITPRRYPKASQQHYPGSAFLRCWHCRLSGDSCVVPRDSTRCDYCLDRDLCCNANHQVQYFTHPTRRTAILHALVQFSYDWDARNRGVWPPMVHDPRVPTRLFDHARAPFLNVPELEREVLQNSLTTLWHYTPPLPERASSAAPRAPRSPLEIRRRLATSLQPGP</sequence>
<dbReference type="AlphaFoldDB" id="A0A316W791"/>
<dbReference type="RefSeq" id="XP_025372158.1">
    <property type="nucleotide sequence ID" value="XM_025511079.1"/>
</dbReference>
<feature type="compositionally biased region" description="Low complexity" evidence="1">
    <location>
        <begin position="198"/>
        <end position="211"/>
    </location>
</feature>